<keyword evidence="2" id="KW-1185">Reference proteome</keyword>
<dbReference type="Proteomes" id="UP000240739">
    <property type="component" value="Unassembled WGS sequence"/>
</dbReference>
<dbReference type="RefSeq" id="WP_107570564.1">
    <property type="nucleotide sequence ID" value="NZ_PYYB01000003.1"/>
</dbReference>
<evidence type="ECO:0000313" key="1">
    <source>
        <dbReference type="EMBL" id="PTL55521.1"/>
    </source>
</evidence>
<protein>
    <submittedName>
        <fullName evidence="1">Uncharacterized protein</fullName>
    </submittedName>
</protein>
<reference evidence="1 2" key="1">
    <citation type="submission" date="2018-03" db="EMBL/GenBank/DDBJ databases">
        <title>Aquarubrobacter algicola gen. nov., sp. nov., a novel actinobacterium isolated from shallow eutrophic lake during the end of cyanobacterial harmful algal blooms.</title>
        <authorList>
            <person name="Chun S.J."/>
        </authorList>
    </citation>
    <scope>NUCLEOTIDE SEQUENCE [LARGE SCALE GENOMIC DNA]</scope>
    <source>
        <strain evidence="1 2">Seoho-28</strain>
    </source>
</reference>
<accession>A0A2T4UDE4</accession>
<organism evidence="1 2">
    <name type="scientific">Paraconexibacter algicola</name>
    <dbReference type="NCBI Taxonomy" id="2133960"/>
    <lineage>
        <taxon>Bacteria</taxon>
        <taxon>Bacillati</taxon>
        <taxon>Actinomycetota</taxon>
        <taxon>Thermoleophilia</taxon>
        <taxon>Solirubrobacterales</taxon>
        <taxon>Paraconexibacteraceae</taxon>
        <taxon>Paraconexibacter</taxon>
    </lineage>
</organism>
<name>A0A2T4UDE4_9ACTN</name>
<comment type="caution">
    <text evidence="1">The sequence shown here is derived from an EMBL/GenBank/DDBJ whole genome shotgun (WGS) entry which is preliminary data.</text>
</comment>
<proteinExistence type="predicted"/>
<evidence type="ECO:0000313" key="2">
    <source>
        <dbReference type="Proteomes" id="UP000240739"/>
    </source>
</evidence>
<gene>
    <name evidence="1" type="ORF">C7Y72_17890</name>
</gene>
<dbReference type="AlphaFoldDB" id="A0A2T4UDE4"/>
<sequence length="79" mass="8814">MLEFALIDPDRPTAENIGAVLAYVEEAESIRAEEQRDAERMCRRARSRIRKGQPPIAVLRAVEQGVAPAWVVDDLRAVA</sequence>
<dbReference type="EMBL" id="PYYB01000003">
    <property type="protein sequence ID" value="PTL55521.1"/>
    <property type="molecule type" value="Genomic_DNA"/>
</dbReference>